<name>A0A8J1TUV2_OWEFU</name>
<protein>
    <submittedName>
        <fullName evidence="1">Uncharacterized protein</fullName>
    </submittedName>
</protein>
<organism evidence="1 2">
    <name type="scientific">Owenia fusiformis</name>
    <name type="common">Polychaete worm</name>
    <dbReference type="NCBI Taxonomy" id="6347"/>
    <lineage>
        <taxon>Eukaryota</taxon>
        <taxon>Metazoa</taxon>
        <taxon>Spiralia</taxon>
        <taxon>Lophotrochozoa</taxon>
        <taxon>Annelida</taxon>
        <taxon>Polychaeta</taxon>
        <taxon>Sedentaria</taxon>
        <taxon>Canalipalpata</taxon>
        <taxon>Sabellida</taxon>
        <taxon>Oweniida</taxon>
        <taxon>Oweniidae</taxon>
        <taxon>Owenia</taxon>
    </lineage>
</organism>
<evidence type="ECO:0000313" key="1">
    <source>
        <dbReference type="EMBL" id="CAH1779677.1"/>
    </source>
</evidence>
<reference evidence="1" key="1">
    <citation type="submission" date="2022-03" db="EMBL/GenBank/DDBJ databases">
        <authorList>
            <person name="Martin C."/>
        </authorList>
    </citation>
    <scope>NUCLEOTIDE SEQUENCE</scope>
</reference>
<keyword evidence="2" id="KW-1185">Reference proteome</keyword>
<dbReference type="AlphaFoldDB" id="A0A8J1TUV2"/>
<dbReference type="Proteomes" id="UP000749559">
    <property type="component" value="Unassembled WGS sequence"/>
</dbReference>
<proteinExistence type="predicted"/>
<gene>
    <name evidence="1" type="ORF">OFUS_LOCUS6460</name>
</gene>
<feature type="non-terminal residue" evidence="1">
    <location>
        <position position="1"/>
    </location>
</feature>
<dbReference type="EMBL" id="CAIIXF020000003">
    <property type="protein sequence ID" value="CAH1779677.1"/>
    <property type="molecule type" value="Genomic_DNA"/>
</dbReference>
<accession>A0A8J1TUV2</accession>
<evidence type="ECO:0000313" key="2">
    <source>
        <dbReference type="Proteomes" id="UP000749559"/>
    </source>
</evidence>
<sequence>DDHFAIPSCPILSKTEGIYNTSQLCFAKACELGGNVIQHRPWTAGHHCGIYNCSSNVDGTDWDFKWTHDESIYPQIYAKPHPYSQRCHSSYFMRRTWRIGMTSVASQCLPIATRPVANLSECMHAACHDKANVFNFYPNEAPHRCETKHCKWNVNANDYDFKFSNVENSVVLVYSLSHLATHCNSTQFKSEPIQLYPKCRRASVCGQGNVEEFCKGGSNVISHHPKTNDSFDAWTCSSNHEGTEWQLHYKDNDTCYISVEYTEWLILPYPGTPVCHSSIYAIKRLSNRCRMSTCMKSIMIHQARDLRQCMVYACEYEANVINYYSNSSENSVICDLRFCNSFQDGEYELQLERSSPGYDIYALVVQPGTTTETVVVDGSTRTCNYDAETTKLRTTAIILGSVLFVAISVIVVLSVMYRKQQLQVLQHGKGTTISHNAVTDNITIENTANMYEDIHDRTDANNTRDSGYECIQNQLQKSNTEICNGPYEVPSPNKLQN</sequence>
<comment type="caution">
    <text evidence="1">The sequence shown here is derived from an EMBL/GenBank/DDBJ whole genome shotgun (WGS) entry which is preliminary data.</text>
</comment>